<dbReference type="InterPro" id="IPR005829">
    <property type="entry name" value="Sugar_transporter_CS"/>
</dbReference>
<dbReference type="InterPro" id="IPR036259">
    <property type="entry name" value="MFS_trans_sf"/>
</dbReference>
<protein>
    <recommendedName>
        <fullName evidence="11">Major facilitator superfamily (MFS) profile domain-containing protein</fullName>
    </recommendedName>
</protein>
<dbReference type="FunFam" id="1.20.1250.20:FF:000026">
    <property type="entry name" value="MFS quinate transporter QutD"/>
    <property type="match status" value="1"/>
</dbReference>
<sequence>MAGMAKILRSIVRNDAMRSDPDAIYGWRVFALVCCACFGGMLFGWDIGAIGGVLNMPSTQERYGYLDSSPKHKTLQDQNIVSTLQAGCFAACFFTGWAADRYGRRRCLMATGVITTIGVVFQAASAAKGTLAVMYVGRFVAGIGVGAASTLTPLYVSECAPRAIRGGLTAFYQLFITFGIMFSFWVNYGCLLHVAAPAQFIVPLALQALPAVLLFLGMAVSPESPRWCARQDDWEKATAILVRLRNMPADSEYVSSEIQDMAEQLDHERRLTGDASAKTLFREMWLIPGNRKRAVISVLLMICQQMTGTNAVNYYAPQIFKNLGMTGTSPQLFATGVYGVVKTAACAIFLIFVADSLGRRRSLIWTSIAMFIVMYIIGIYGRTQPPVAGAPVSPFGYVAITCIFLYAAFFQFGWGPACWIIVSEIPTARLRALNVALAAGTQWLFNFVIARTVLTMQETMGTAGYGMFFMFGTFSVIMGTFVYFFIPETKGLSLESMDELFGVTDASPKDIDADMERGKTPSVREHEDVSKTSKSQAI</sequence>
<dbReference type="PRINTS" id="PR00171">
    <property type="entry name" value="SUGRTRNSPORT"/>
</dbReference>
<dbReference type="Proteomes" id="UP001175261">
    <property type="component" value="Unassembled WGS sequence"/>
</dbReference>
<feature type="transmembrane region" description="Helical" evidence="10">
    <location>
        <begin position="133"/>
        <end position="156"/>
    </location>
</feature>
<dbReference type="Pfam" id="PF00083">
    <property type="entry name" value="Sugar_tr"/>
    <property type="match status" value="1"/>
</dbReference>
<evidence type="ECO:0000256" key="1">
    <source>
        <dbReference type="ARBA" id="ARBA00004141"/>
    </source>
</evidence>
<evidence type="ECO:0000256" key="7">
    <source>
        <dbReference type="ARBA" id="ARBA00023180"/>
    </source>
</evidence>
<evidence type="ECO:0000256" key="6">
    <source>
        <dbReference type="ARBA" id="ARBA00023136"/>
    </source>
</evidence>
<dbReference type="PANTHER" id="PTHR48022">
    <property type="entry name" value="PLASTIDIC GLUCOSE TRANSPORTER 4"/>
    <property type="match status" value="1"/>
</dbReference>
<feature type="transmembrane region" description="Helical" evidence="10">
    <location>
        <begin position="434"/>
        <end position="454"/>
    </location>
</feature>
<feature type="domain" description="Major facilitator superfamily (MFS) profile" evidence="11">
    <location>
        <begin position="32"/>
        <end position="490"/>
    </location>
</feature>
<evidence type="ECO:0000256" key="10">
    <source>
        <dbReference type="SAM" id="Phobius"/>
    </source>
</evidence>
<dbReference type="InterPro" id="IPR003663">
    <property type="entry name" value="Sugar/inositol_transpt"/>
</dbReference>
<keyword evidence="6 10" id="KW-0472">Membrane</keyword>
<keyword evidence="13" id="KW-1185">Reference proteome</keyword>
<keyword evidence="5 10" id="KW-1133">Transmembrane helix</keyword>
<name>A0AA39GAL6_SARSR</name>
<feature type="transmembrane region" description="Helical" evidence="10">
    <location>
        <begin position="466"/>
        <end position="486"/>
    </location>
</feature>
<dbReference type="Gene3D" id="1.20.1250.20">
    <property type="entry name" value="MFS general substrate transporter like domains"/>
    <property type="match status" value="1"/>
</dbReference>
<proteinExistence type="inferred from homology"/>
<accession>A0AA39GAL6</accession>
<organism evidence="12 13">
    <name type="scientific">Sarocladium strictum</name>
    <name type="common">Black bundle disease fungus</name>
    <name type="synonym">Acremonium strictum</name>
    <dbReference type="NCBI Taxonomy" id="5046"/>
    <lineage>
        <taxon>Eukaryota</taxon>
        <taxon>Fungi</taxon>
        <taxon>Dikarya</taxon>
        <taxon>Ascomycota</taxon>
        <taxon>Pezizomycotina</taxon>
        <taxon>Sordariomycetes</taxon>
        <taxon>Hypocreomycetidae</taxon>
        <taxon>Hypocreales</taxon>
        <taxon>Sarocladiaceae</taxon>
        <taxon>Sarocladium</taxon>
    </lineage>
</organism>
<dbReference type="NCBIfam" id="TIGR00879">
    <property type="entry name" value="SP"/>
    <property type="match status" value="1"/>
</dbReference>
<dbReference type="PROSITE" id="PS00216">
    <property type="entry name" value="SUGAR_TRANSPORT_1"/>
    <property type="match status" value="2"/>
</dbReference>
<dbReference type="PANTHER" id="PTHR48022:SF21">
    <property type="entry name" value="QUINATE TRANSPORTER, PUTATIVE (AFU_ORTHOLOGUE AFUA_6G06960)-RELATED"/>
    <property type="match status" value="1"/>
</dbReference>
<feature type="transmembrane region" description="Helical" evidence="10">
    <location>
        <begin position="336"/>
        <end position="354"/>
    </location>
</feature>
<dbReference type="InterPro" id="IPR020846">
    <property type="entry name" value="MFS_dom"/>
</dbReference>
<dbReference type="GO" id="GO:0005351">
    <property type="term" value="F:carbohydrate:proton symporter activity"/>
    <property type="evidence" value="ECO:0007669"/>
    <property type="project" value="TreeGrafter"/>
</dbReference>
<keyword evidence="7" id="KW-0325">Glycoprotein</keyword>
<evidence type="ECO:0000313" key="13">
    <source>
        <dbReference type="Proteomes" id="UP001175261"/>
    </source>
</evidence>
<feature type="transmembrane region" description="Helical" evidence="10">
    <location>
        <begin position="363"/>
        <end position="383"/>
    </location>
</feature>
<evidence type="ECO:0000256" key="8">
    <source>
        <dbReference type="RuleBase" id="RU003346"/>
    </source>
</evidence>
<evidence type="ECO:0000256" key="2">
    <source>
        <dbReference type="ARBA" id="ARBA00010992"/>
    </source>
</evidence>
<keyword evidence="3 8" id="KW-0813">Transport</keyword>
<dbReference type="PROSITE" id="PS50850">
    <property type="entry name" value="MFS"/>
    <property type="match status" value="1"/>
</dbReference>
<feature type="transmembrane region" description="Helical" evidence="10">
    <location>
        <begin position="25"/>
        <end position="45"/>
    </location>
</feature>
<dbReference type="InterPro" id="IPR005828">
    <property type="entry name" value="MFS_sugar_transport-like"/>
</dbReference>
<evidence type="ECO:0000256" key="3">
    <source>
        <dbReference type="ARBA" id="ARBA00022448"/>
    </source>
</evidence>
<gene>
    <name evidence="12" type="ORF">NLU13_9370</name>
</gene>
<dbReference type="GO" id="GO:0016020">
    <property type="term" value="C:membrane"/>
    <property type="evidence" value="ECO:0007669"/>
    <property type="project" value="UniProtKB-SubCell"/>
</dbReference>
<dbReference type="AlphaFoldDB" id="A0AA39GAL6"/>
<comment type="caution">
    <text evidence="12">The sequence shown here is derived from an EMBL/GenBank/DDBJ whole genome shotgun (WGS) entry which is preliminary data.</text>
</comment>
<feature type="transmembrane region" description="Helical" evidence="10">
    <location>
        <begin position="200"/>
        <end position="220"/>
    </location>
</feature>
<feature type="region of interest" description="Disordered" evidence="9">
    <location>
        <begin position="508"/>
        <end position="538"/>
    </location>
</feature>
<feature type="transmembrane region" description="Helical" evidence="10">
    <location>
        <begin position="107"/>
        <end position="127"/>
    </location>
</feature>
<feature type="transmembrane region" description="Helical" evidence="10">
    <location>
        <begin position="294"/>
        <end position="316"/>
    </location>
</feature>
<dbReference type="SUPFAM" id="SSF103473">
    <property type="entry name" value="MFS general substrate transporter"/>
    <property type="match status" value="1"/>
</dbReference>
<dbReference type="EMBL" id="JAPDFR010000009">
    <property type="protein sequence ID" value="KAK0383459.1"/>
    <property type="molecule type" value="Genomic_DNA"/>
</dbReference>
<evidence type="ECO:0000313" key="12">
    <source>
        <dbReference type="EMBL" id="KAK0383459.1"/>
    </source>
</evidence>
<comment type="subcellular location">
    <subcellularLocation>
        <location evidence="1">Membrane</location>
        <topology evidence="1">Multi-pass membrane protein</topology>
    </subcellularLocation>
</comment>
<keyword evidence="4 10" id="KW-0812">Transmembrane</keyword>
<dbReference type="PROSITE" id="PS00217">
    <property type="entry name" value="SUGAR_TRANSPORT_2"/>
    <property type="match status" value="1"/>
</dbReference>
<feature type="compositionally biased region" description="Basic and acidic residues" evidence="9">
    <location>
        <begin position="508"/>
        <end position="531"/>
    </location>
</feature>
<feature type="transmembrane region" description="Helical" evidence="10">
    <location>
        <begin position="395"/>
        <end position="422"/>
    </location>
</feature>
<comment type="similarity">
    <text evidence="2 8">Belongs to the major facilitator superfamily. Sugar transporter (TC 2.A.1.1) family.</text>
</comment>
<reference evidence="12" key="1">
    <citation type="submission" date="2022-10" db="EMBL/GenBank/DDBJ databases">
        <title>Determination and structural analysis of whole genome sequence of Sarocladium strictum F4-1.</title>
        <authorList>
            <person name="Hu L."/>
            <person name="Jiang Y."/>
        </authorList>
    </citation>
    <scope>NUCLEOTIDE SEQUENCE</scope>
    <source>
        <strain evidence="12">F4-1</strain>
    </source>
</reference>
<feature type="transmembrane region" description="Helical" evidence="10">
    <location>
        <begin position="80"/>
        <end position="100"/>
    </location>
</feature>
<evidence type="ECO:0000256" key="9">
    <source>
        <dbReference type="SAM" id="MobiDB-lite"/>
    </source>
</evidence>
<evidence type="ECO:0000259" key="11">
    <source>
        <dbReference type="PROSITE" id="PS50850"/>
    </source>
</evidence>
<dbReference type="InterPro" id="IPR050360">
    <property type="entry name" value="MFS_Sugar_Transporters"/>
</dbReference>
<evidence type="ECO:0000256" key="4">
    <source>
        <dbReference type="ARBA" id="ARBA00022692"/>
    </source>
</evidence>
<evidence type="ECO:0000256" key="5">
    <source>
        <dbReference type="ARBA" id="ARBA00022989"/>
    </source>
</evidence>
<feature type="transmembrane region" description="Helical" evidence="10">
    <location>
        <begin position="168"/>
        <end position="188"/>
    </location>
</feature>